<gene>
    <name evidence="3" type="ORF">K1X15_07525</name>
</gene>
<dbReference type="EMBL" id="CP080590">
    <property type="protein sequence ID" value="QYO78386.1"/>
    <property type="molecule type" value="Genomic_DNA"/>
</dbReference>
<dbReference type="Proteomes" id="UP000825799">
    <property type="component" value="Chromosome"/>
</dbReference>
<evidence type="ECO:0000259" key="2">
    <source>
        <dbReference type="Pfam" id="PF13304"/>
    </source>
</evidence>
<evidence type="ECO:0000313" key="4">
    <source>
        <dbReference type="Proteomes" id="UP000825799"/>
    </source>
</evidence>
<dbReference type="InterPro" id="IPR003959">
    <property type="entry name" value="ATPase_AAA_core"/>
</dbReference>
<dbReference type="InterPro" id="IPR051396">
    <property type="entry name" value="Bact_Antivir_Def_Nuclease"/>
</dbReference>
<evidence type="ECO:0000259" key="1">
    <source>
        <dbReference type="Pfam" id="PF13175"/>
    </source>
</evidence>
<protein>
    <submittedName>
        <fullName evidence="3">AAA family ATPase</fullName>
    </submittedName>
</protein>
<feature type="domain" description="Endonuclease GajA/Old nuclease/RecF-like AAA" evidence="1">
    <location>
        <begin position="1"/>
        <end position="49"/>
    </location>
</feature>
<dbReference type="Pfam" id="PF13304">
    <property type="entry name" value="AAA_21"/>
    <property type="match status" value="1"/>
</dbReference>
<feature type="domain" description="ATPase AAA-type core" evidence="2">
    <location>
        <begin position="266"/>
        <end position="347"/>
    </location>
</feature>
<name>A0ABX8WI40_9HYPH</name>
<dbReference type="SUPFAM" id="SSF52540">
    <property type="entry name" value="P-loop containing nucleoside triphosphate hydrolases"/>
    <property type="match status" value="1"/>
</dbReference>
<dbReference type="PANTHER" id="PTHR43581:SF4">
    <property type="entry name" value="ATP_GTP PHOSPHATASE"/>
    <property type="match status" value="1"/>
</dbReference>
<proteinExistence type="predicted"/>
<organism evidence="3 4">
    <name type="scientific">Devosia salina</name>
    <dbReference type="NCBI Taxonomy" id="2860336"/>
    <lineage>
        <taxon>Bacteria</taxon>
        <taxon>Pseudomonadati</taxon>
        <taxon>Pseudomonadota</taxon>
        <taxon>Alphaproteobacteria</taxon>
        <taxon>Hyphomicrobiales</taxon>
        <taxon>Devosiaceae</taxon>
        <taxon>Devosia</taxon>
    </lineage>
</organism>
<dbReference type="PANTHER" id="PTHR43581">
    <property type="entry name" value="ATP/GTP PHOSPHATASE"/>
    <property type="match status" value="1"/>
</dbReference>
<reference evidence="3 4" key="1">
    <citation type="submission" date="2021-08" db="EMBL/GenBank/DDBJ databases">
        <title>Devosia salina sp. nov., isolated from the South China Sea sediment.</title>
        <authorList>
            <person name="Zhou Z."/>
        </authorList>
    </citation>
    <scope>NUCLEOTIDE SEQUENCE [LARGE SCALE GENOMIC DNA]</scope>
    <source>
        <strain evidence="3 4">SCS-3</strain>
    </source>
</reference>
<dbReference type="RefSeq" id="WP_220306856.1">
    <property type="nucleotide sequence ID" value="NZ_CP080590.1"/>
</dbReference>
<sequence length="604" mass="66002">MRIASLRIENFRGIREGLVHFADHAVLIGANNAGKTTVLEAMALLFGRDRMVRSLTEHDFFGSDPQPENRIRLVATVIGFEGDDPAQHLDWFRDGRGIPKWWNPDTSEVHPQRTNPNWQLACQVAFVARFDRPSLEVETARYFHDDDTVGDVFTDEAITPFPAQLIRDIGLFLVPASRTWDRTLSFGSELFRRVVATGGGQPSASVLQERDRLRNPDAKLEEDANLSPIVARLNDELKGFLHTSPALRLRVTPTDSDGLLEAVVPHYAQGNDTVALPARRHGSGLLSLQHLMLLLQFGRMRSEAHKGFWMALEEPELHVPPALQRRLVNRIQALSSQTFVTTHSPIVAALADPKGVSVLRNDSGVLSSVPLLRSTLPAATPNSVRKLFQVNRVETIAALMHQYVLIPEGRTDFEWLGLLVRAVDLHQGWALAEDRTFDSFVGVVPTHDGAVVASAQALSPLHPRLAALVDGDPAGVGYSNALVEIGISDAFTIIRWPDGWTMEDVIGWIVDADANACLGAILILPAATSVAQLVSRLKSEDRSAGGIKKDTSSYEAIIDAIGASALCRTRAATLLNGLTAALRGEANPLFVADPAQPSIKVFQP</sequence>
<dbReference type="InterPro" id="IPR027417">
    <property type="entry name" value="P-loop_NTPase"/>
</dbReference>
<dbReference type="Gene3D" id="3.40.50.300">
    <property type="entry name" value="P-loop containing nucleotide triphosphate hydrolases"/>
    <property type="match status" value="1"/>
</dbReference>
<dbReference type="InterPro" id="IPR041685">
    <property type="entry name" value="AAA_GajA/Old/RecF-like"/>
</dbReference>
<dbReference type="Pfam" id="PF13175">
    <property type="entry name" value="AAA_15"/>
    <property type="match status" value="1"/>
</dbReference>
<evidence type="ECO:0000313" key="3">
    <source>
        <dbReference type="EMBL" id="QYO78386.1"/>
    </source>
</evidence>
<accession>A0ABX8WI40</accession>
<keyword evidence="4" id="KW-1185">Reference proteome</keyword>